<dbReference type="EMBL" id="JACGWK010000015">
    <property type="protein sequence ID" value="KAL0313816.1"/>
    <property type="molecule type" value="Genomic_DNA"/>
</dbReference>
<reference evidence="1" key="1">
    <citation type="submission" date="2020-06" db="EMBL/GenBank/DDBJ databases">
        <authorList>
            <person name="Li T."/>
            <person name="Hu X."/>
            <person name="Zhang T."/>
            <person name="Song X."/>
            <person name="Zhang H."/>
            <person name="Dai N."/>
            <person name="Sheng W."/>
            <person name="Hou X."/>
            <person name="Wei L."/>
        </authorList>
    </citation>
    <scope>NUCLEOTIDE SEQUENCE</scope>
    <source>
        <strain evidence="1">G01</strain>
        <tissue evidence="1">Leaf</tissue>
    </source>
</reference>
<dbReference type="AlphaFoldDB" id="A0AAW2L3G4"/>
<comment type="caution">
    <text evidence="1">The sequence shown here is derived from an EMBL/GenBank/DDBJ whole genome shotgun (WGS) entry which is preliminary data.</text>
</comment>
<gene>
    <name evidence="1" type="ORF">Sangu_2226000</name>
</gene>
<protein>
    <recommendedName>
        <fullName evidence="2">Secreted protein</fullName>
    </recommendedName>
</protein>
<evidence type="ECO:0008006" key="2">
    <source>
        <dbReference type="Google" id="ProtNLM"/>
    </source>
</evidence>
<name>A0AAW2L3G4_9LAMI</name>
<proteinExistence type="predicted"/>
<reference evidence="1" key="2">
    <citation type="journal article" date="2024" name="Plant">
        <title>Genomic evolution and insights into agronomic trait innovations of Sesamum species.</title>
        <authorList>
            <person name="Miao H."/>
            <person name="Wang L."/>
            <person name="Qu L."/>
            <person name="Liu H."/>
            <person name="Sun Y."/>
            <person name="Le M."/>
            <person name="Wang Q."/>
            <person name="Wei S."/>
            <person name="Zheng Y."/>
            <person name="Lin W."/>
            <person name="Duan Y."/>
            <person name="Cao H."/>
            <person name="Xiong S."/>
            <person name="Wang X."/>
            <person name="Wei L."/>
            <person name="Li C."/>
            <person name="Ma Q."/>
            <person name="Ju M."/>
            <person name="Zhao R."/>
            <person name="Li G."/>
            <person name="Mu C."/>
            <person name="Tian Q."/>
            <person name="Mei H."/>
            <person name="Zhang T."/>
            <person name="Gao T."/>
            <person name="Zhang H."/>
        </authorList>
    </citation>
    <scope>NUCLEOTIDE SEQUENCE</scope>
    <source>
        <strain evidence="1">G01</strain>
    </source>
</reference>
<evidence type="ECO:0000313" key="1">
    <source>
        <dbReference type="EMBL" id="KAL0313816.1"/>
    </source>
</evidence>
<accession>A0AAW2L3G4</accession>
<organism evidence="1">
    <name type="scientific">Sesamum angustifolium</name>
    <dbReference type="NCBI Taxonomy" id="2727405"/>
    <lineage>
        <taxon>Eukaryota</taxon>
        <taxon>Viridiplantae</taxon>
        <taxon>Streptophyta</taxon>
        <taxon>Embryophyta</taxon>
        <taxon>Tracheophyta</taxon>
        <taxon>Spermatophyta</taxon>
        <taxon>Magnoliopsida</taxon>
        <taxon>eudicotyledons</taxon>
        <taxon>Gunneridae</taxon>
        <taxon>Pentapetalae</taxon>
        <taxon>asterids</taxon>
        <taxon>lamiids</taxon>
        <taxon>Lamiales</taxon>
        <taxon>Pedaliaceae</taxon>
        <taxon>Sesamum</taxon>
    </lineage>
</organism>
<sequence>MWGLFGGARVRTGLARAPDAAVCLRPRLSPAVLCLCLRSSVSCRLCRRLAYGGMGLPMHARGRCLPSACALVAVAFPRGTFAKLIQ</sequence>